<proteinExistence type="predicted"/>
<keyword evidence="1" id="KW-0808">Transferase</keyword>
<accession>A0ABY1QJI6</accession>
<dbReference type="RefSeq" id="WP_283406263.1">
    <property type="nucleotide sequence ID" value="NZ_FXUI01000006.1"/>
</dbReference>
<dbReference type="Proteomes" id="UP001157910">
    <property type="component" value="Unassembled WGS sequence"/>
</dbReference>
<evidence type="ECO:0000313" key="1">
    <source>
        <dbReference type="EMBL" id="SMP71494.1"/>
    </source>
</evidence>
<dbReference type="EMBL" id="FXUI01000006">
    <property type="protein sequence ID" value="SMP71494.1"/>
    <property type="molecule type" value="Genomic_DNA"/>
</dbReference>
<protein>
    <submittedName>
        <fullName evidence="1">Glycosyl transferase family 2</fullName>
    </submittedName>
</protein>
<dbReference type="CDD" id="cd00761">
    <property type="entry name" value="Glyco_tranf_GTA_type"/>
    <property type="match status" value="1"/>
</dbReference>
<gene>
    <name evidence="1" type="ORF">SAMN06296065_10621</name>
</gene>
<dbReference type="GO" id="GO:0016740">
    <property type="term" value="F:transferase activity"/>
    <property type="evidence" value="ECO:0007669"/>
    <property type="project" value="UniProtKB-KW"/>
</dbReference>
<comment type="caution">
    <text evidence="1">The sequence shown here is derived from an EMBL/GenBank/DDBJ whole genome shotgun (WGS) entry which is preliminary data.</text>
</comment>
<evidence type="ECO:0000313" key="2">
    <source>
        <dbReference type="Proteomes" id="UP001157910"/>
    </source>
</evidence>
<name>A0ABY1QJI6_9SPHN</name>
<organism evidence="1 2">
    <name type="scientific">Novosphingobium panipatense</name>
    <dbReference type="NCBI Taxonomy" id="428991"/>
    <lineage>
        <taxon>Bacteria</taxon>
        <taxon>Pseudomonadati</taxon>
        <taxon>Pseudomonadota</taxon>
        <taxon>Alphaproteobacteria</taxon>
        <taxon>Sphingomonadales</taxon>
        <taxon>Sphingomonadaceae</taxon>
        <taxon>Novosphingobium</taxon>
    </lineage>
</organism>
<dbReference type="InterPro" id="IPR029044">
    <property type="entry name" value="Nucleotide-diphossugar_trans"/>
</dbReference>
<dbReference type="SUPFAM" id="SSF53448">
    <property type="entry name" value="Nucleotide-diphospho-sugar transferases"/>
    <property type="match status" value="1"/>
</dbReference>
<reference evidence="1 2" key="1">
    <citation type="submission" date="2017-05" db="EMBL/GenBank/DDBJ databases">
        <authorList>
            <person name="Varghese N."/>
            <person name="Submissions S."/>
        </authorList>
    </citation>
    <scope>NUCLEOTIDE SEQUENCE [LARGE SCALE GENOMIC DNA]</scope>
    <source>
        <strain evidence="1 2">SM16</strain>
    </source>
</reference>
<keyword evidence="2" id="KW-1185">Reference proteome</keyword>
<sequence>MRNLGKSITNRLLPRGLDTRLRSELQYRRLVQAFPTAARRHHGLAGELVVSLTSYPVRYATLHLTLKSLLRQQTVPDRIVLWIADGDVAALPRATRALFAQGIELRIVRDVRSYKKLVFALSAFPRAFIATADDDVFYPPEWLTALVEGQYGSEPVISCHRAHRLREQGPGALVPYHEWEWDVQDAEARDASVDLMPTGIGGVLYSPQALHPDAANQELFARYAPSADDLWFYWCARRAGTRHRKVGGLFDQTAWPSSQSERLYDQNRTDNDLQIAALVQDFGNPLRMPMAAPREALSVL</sequence>